<dbReference type="RefSeq" id="WP_144228009.1">
    <property type="nucleotide sequence ID" value="NZ_CP041677.1"/>
</dbReference>
<protein>
    <submittedName>
        <fullName evidence="4">IS1182 family transposase</fullName>
    </submittedName>
</protein>
<gene>
    <name evidence="4" type="ORF">FOD75_11220</name>
</gene>
<proteinExistence type="predicted"/>
<evidence type="ECO:0000313" key="5">
    <source>
        <dbReference type="Proteomes" id="UP000316394"/>
    </source>
</evidence>
<keyword evidence="1" id="KW-0175">Coiled coil</keyword>
<name>A0A517D8J3_LIMRT</name>
<dbReference type="InterPro" id="IPR047629">
    <property type="entry name" value="IS1182_transpos"/>
</dbReference>
<feature type="domain" description="Transposase InsH N-terminal" evidence="3">
    <location>
        <begin position="19"/>
        <end position="100"/>
    </location>
</feature>
<dbReference type="InterPro" id="IPR002559">
    <property type="entry name" value="Transposase_11"/>
</dbReference>
<evidence type="ECO:0000259" key="2">
    <source>
        <dbReference type="Pfam" id="PF01609"/>
    </source>
</evidence>
<dbReference type="NCBIfam" id="NF033551">
    <property type="entry name" value="transpos_IS1182"/>
    <property type="match status" value="1"/>
</dbReference>
<feature type="domain" description="Transposase IS4-like" evidence="2">
    <location>
        <begin position="256"/>
        <end position="504"/>
    </location>
</feature>
<dbReference type="Pfam" id="PF01609">
    <property type="entry name" value="DDE_Tnp_1"/>
    <property type="match status" value="1"/>
</dbReference>
<dbReference type="GO" id="GO:0004803">
    <property type="term" value="F:transposase activity"/>
    <property type="evidence" value="ECO:0007669"/>
    <property type="project" value="InterPro"/>
</dbReference>
<accession>A0A517D8J3</accession>
<dbReference type="GO" id="GO:0003677">
    <property type="term" value="F:DNA binding"/>
    <property type="evidence" value="ECO:0007669"/>
    <property type="project" value="InterPro"/>
</dbReference>
<dbReference type="GO" id="GO:0006313">
    <property type="term" value="P:DNA transposition"/>
    <property type="evidence" value="ECO:0007669"/>
    <property type="project" value="InterPro"/>
</dbReference>
<dbReference type="Pfam" id="PF05598">
    <property type="entry name" value="DUF772"/>
    <property type="match status" value="1"/>
</dbReference>
<keyword evidence="4" id="KW-0614">Plasmid</keyword>
<dbReference type="PANTHER" id="PTHR33408:SF2">
    <property type="entry name" value="TRANSPOSASE DDE DOMAIN-CONTAINING PROTEIN"/>
    <property type="match status" value="1"/>
</dbReference>
<evidence type="ECO:0000256" key="1">
    <source>
        <dbReference type="SAM" id="Coils"/>
    </source>
</evidence>
<evidence type="ECO:0000259" key="3">
    <source>
        <dbReference type="Pfam" id="PF05598"/>
    </source>
</evidence>
<dbReference type="PANTHER" id="PTHR33408">
    <property type="entry name" value="TRANSPOSASE"/>
    <property type="match status" value="1"/>
</dbReference>
<dbReference type="InterPro" id="IPR008490">
    <property type="entry name" value="Transposase_InsH_N"/>
</dbReference>
<feature type="coiled-coil region" evidence="1">
    <location>
        <begin position="164"/>
        <end position="214"/>
    </location>
</feature>
<reference evidence="4 5" key="1">
    <citation type="submission" date="2019-07" db="EMBL/GenBank/DDBJ databases">
        <title>Gastrointestinal microbiota of Peromyscus leucopus, the white-footed mouse.</title>
        <authorList>
            <person name="Milovic A."/>
            <person name="Bassam K."/>
            <person name="Barbour A.G."/>
        </authorList>
    </citation>
    <scope>NUCLEOTIDE SEQUENCE [LARGE SCALE GENOMIC DNA]</scope>
    <source>
        <strain evidence="4 5">LL7</strain>
        <plasmid evidence="4 5">unnamed</plasmid>
    </source>
</reference>
<evidence type="ECO:0000313" key="4">
    <source>
        <dbReference type="EMBL" id="QDR73656.1"/>
    </source>
</evidence>
<dbReference type="Proteomes" id="UP000316394">
    <property type="component" value="Plasmid unnamed"/>
</dbReference>
<dbReference type="EMBL" id="CP041677">
    <property type="protein sequence ID" value="QDR73656.1"/>
    <property type="molecule type" value="Genomic_DNA"/>
</dbReference>
<sequence length="556" mass="65462">MEPNYNINQLSLNIPTAYEPESNHPARYINQLVESLALRKPNIMGRPREYDPRMLLKLVLLAYSYGIVSCRKIERFARENIVAMWLTQEQRPTYRTIARFVISKDLEEMIQSSFKEFHDYLKSQGMIDEASFIDGTKILANANKYSFVWKKRSIKYSELNVEKARQLLHEIKQAEVKINVDENNFDVNQLDTIIALLEQRIEELNQRVSETVKVSPNPAKQERRHAKKYLHALDHCRRKNLEYHTQVQIAGSRNSYSKTDHEATFMRVKEDPMRNGQTKPAYNLQIMTNSQFTLGYDLMQNPTDTRTLIPFLKHLAQNEVLGREIVADAGYGSERNYKYLEDELPDCTALIPYSTMIKENSRKWRSDDRKVMNWEYHEDDDYYVNPAGVRFNFKRYAYRNDKYKFHRDFKVYQAGKYDENHQVIPQALTPRGNTKYIMVNPQWEYFKAKARKSLSKFTTYSRRKYDVETVFGNLKAYLGFKRFTVRGLKKAKGQIGIALMALNMKKIAGRLSIFSINFKKRKNRSEFQIEIPNGSLVQRDLCHSPFFEIGQGNTFF</sequence>
<organism evidence="4 5">
    <name type="scientific">Limosilactobacillus reuteri</name>
    <name type="common">Lactobacillus reuteri</name>
    <dbReference type="NCBI Taxonomy" id="1598"/>
    <lineage>
        <taxon>Bacteria</taxon>
        <taxon>Bacillati</taxon>
        <taxon>Bacillota</taxon>
        <taxon>Bacilli</taxon>
        <taxon>Lactobacillales</taxon>
        <taxon>Lactobacillaceae</taxon>
        <taxon>Limosilactobacillus</taxon>
    </lineage>
</organism>
<dbReference type="AlphaFoldDB" id="A0A517D8J3"/>
<geneLocation type="plasmid" evidence="4 5">
    <name>unnamed</name>
</geneLocation>